<evidence type="ECO:0000259" key="5">
    <source>
        <dbReference type="PROSITE" id="PS50016"/>
    </source>
</evidence>
<keyword evidence="6" id="KW-1185">Reference proteome</keyword>
<evidence type="ECO:0000256" key="1">
    <source>
        <dbReference type="ARBA" id="ARBA00022723"/>
    </source>
</evidence>
<dbReference type="GO" id="GO:0008270">
    <property type="term" value="F:zinc ion binding"/>
    <property type="evidence" value="ECO:0007669"/>
    <property type="project" value="UniProtKB-KW"/>
</dbReference>
<dbReference type="InterPro" id="IPR013083">
    <property type="entry name" value="Znf_RING/FYVE/PHD"/>
</dbReference>
<dbReference type="WBParaSite" id="nRc.2.0.1.t16178-RA">
    <property type="protein sequence ID" value="nRc.2.0.1.t16178-RA"/>
    <property type="gene ID" value="nRc.2.0.1.g16178"/>
</dbReference>
<organism evidence="6 7">
    <name type="scientific">Romanomermis culicivorax</name>
    <name type="common">Nematode worm</name>
    <dbReference type="NCBI Taxonomy" id="13658"/>
    <lineage>
        <taxon>Eukaryota</taxon>
        <taxon>Metazoa</taxon>
        <taxon>Ecdysozoa</taxon>
        <taxon>Nematoda</taxon>
        <taxon>Enoplea</taxon>
        <taxon>Dorylaimia</taxon>
        <taxon>Mermithida</taxon>
        <taxon>Mermithoidea</taxon>
        <taxon>Mermithidae</taxon>
        <taxon>Romanomermis</taxon>
    </lineage>
</organism>
<evidence type="ECO:0000313" key="7">
    <source>
        <dbReference type="WBParaSite" id="nRc.2.0.1.t16178-RA"/>
    </source>
</evidence>
<dbReference type="Proteomes" id="UP000887565">
    <property type="component" value="Unplaced"/>
</dbReference>
<evidence type="ECO:0000256" key="4">
    <source>
        <dbReference type="PROSITE-ProRule" id="PRU00146"/>
    </source>
</evidence>
<proteinExistence type="predicted"/>
<keyword evidence="2 4" id="KW-0863">Zinc-finger</keyword>
<dbReference type="InterPro" id="IPR011011">
    <property type="entry name" value="Znf_FYVE_PHD"/>
</dbReference>
<accession>A0A915IPQ8</accession>
<protein>
    <submittedName>
        <fullName evidence="7">PHD-type domain-containing protein</fullName>
    </submittedName>
</protein>
<evidence type="ECO:0000313" key="6">
    <source>
        <dbReference type="Proteomes" id="UP000887565"/>
    </source>
</evidence>
<dbReference type="AlphaFoldDB" id="A0A915IPQ8"/>
<keyword evidence="1" id="KW-0479">Metal-binding</keyword>
<dbReference type="Pfam" id="PF00628">
    <property type="entry name" value="PHD"/>
    <property type="match status" value="1"/>
</dbReference>
<sequence length="82" mass="9204">MSQQKSHRQHWSVPADASPEICTTCNTTVREKDEALSCEYCHQWIHAKCSSINSVAYRAIDGCGAMFKFFCSNCLRNVDPGC</sequence>
<reference evidence="7" key="1">
    <citation type="submission" date="2022-11" db="UniProtKB">
        <authorList>
            <consortium name="WormBaseParasite"/>
        </authorList>
    </citation>
    <scope>IDENTIFICATION</scope>
</reference>
<name>A0A915IPQ8_ROMCU</name>
<keyword evidence="3" id="KW-0862">Zinc</keyword>
<feature type="domain" description="PHD-type" evidence="5">
    <location>
        <begin position="19"/>
        <end position="77"/>
    </location>
</feature>
<evidence type="ECO:0000256" key="2">
    <source>
        <dbReference type="ARBA" id="ARBA00022771"/>
    </source>
</evidence>
<dbReference type="PROSITE" id="PS50016">
    <property type="entry name" value="ZF_PHD_2"/>
    <property type="match status" value="1"/>
</dbReference>
<evidence type="ECO:0000256" key="3">
    <source>
        <dbReference type="ARBA" id="ARBA00022833"/>
    </source>
</evidence>
<dbReference type="InterPro" id="IPR019787">
    <property type="entry name" value="Znf_PHD-finger"/>
</dbReference>
<dbReference type="SUPFAM" id="SSF57903">
    <property type="entry name" value="FYVE/PHD zinc finger"/>
    <property type="match status" value="1"/>
</dbReference>
<dbReference type="Gene3D" id="3.30.40.10">
    <property type="entry name" value="Zinc/RING finger domain, C3HC4 (zinc finger)"/>
    <property type="match status" value="1"/>
</dbReference>